<evidence type="ECO:0000313" key="2">
    <source>
        <dbReference type="EMBL" id="PCH14131.1"/>
    </source>
</evidence>
<gene>
    <name evidence="2" type="ORF">A9Y57_00133</name>
    <name evidence="1" type="ORF">A9Y57_00499</name>
</gene>
<sequence>MDKEKFREKYEELQEEYAGVRVTMYEEYADDLDWLVRKFLEEVE</sequence>
<evidence type="ECO:0000313" key="3">
    <source>
        <dbReference type="Proteomes" id="UP000217465"/>
    </source>
</evidence>
<dbReference type="RefSeq" id="WP_257865964.1">
    <property type="nucleotide sequence ID" value="NZ_NSGR01000003.1"/>
</dbReference>
<dbReference type="EMBL" id="NSGR01000003">
    <property type="protein sequence ID" value="PCH14131.1"/>
    <property type="molecule type" value="Genomic_DNA"/>
</dbReference>
<organism evidence="1 3">
    <name type="scientific">Streptococcus parauberis</name>
    <dbReference type="NCBI Taxonomy" id="1348"/>
    <lineage>
        <taxon>Bacteria</taxon>
        <taxon>Bacillati</taxon>
        <taxon>Bacillota</taxon>
        <taxon>Bacilli</taxon>
        <taxon>Lactobacillales</taxon>
        <taxon>Streptococcaceae</taxon>
        <taxon>Streptococcus</taxon>
    </lineage>
</organism>
<evidence type="ECO:0000313" key="1">
    <source>
        <dbReference type="EMBL" id="PCH13865.1"/>
    </source>
</evidence>
<name>A0A854WB26_9STRE</name>
<dbReference type="EMBL" id="NSGR01000004">
    <property type="protein sequence ID" value="PCH13865.1"/>
    <property type="molecule type" value="Genomic_DNA"/>
</dbReference>
<accession>A0A854WB26</accession>
<dbReference type="AlphaFoldDB" id="A0A854WB26"/>
<reference evidence="1 3" key="1">
    <citation type="submission" date="2016-06" db="EMBL/GenBank/DDBJ databases">
        <authorList>
            <person name="Haines A.N."/>
            <person name="Council K.R."/>
        </authorList>
    </citation>
    <scope>NUCLEOTIDE SEQUENCE [LARGE SCALE GENOMIC DNA]</scope>
    <source>
        <strain evidence="1 3">SP158-29</strain>
    </source>
</reference>
<proteinExistence type="predicted"/>
<comment type="caution">
    <text evidence="1">The sequence shown here is derived from an EMBL/GenBank/DDBJ whole genome shotgun (WGS) entry which is preliminary data.</text>
</comment>
<dbReference type="Proteomes" id="UP000217465">
    <property type="component" value="Unassembled WGS sequence"/>
</dbReference>
<protein>
    <submittedName>
        <fullName evidence="1">Uncharacterized protein</fullName>
    </submittedName>
</protein>